<proteinExistence type="predicted"/>
<dbReference type="EMBL" id="JAUSXB010000001">
    <property type="protein sequence ID" value="MDQ0673933.1"/>
    <property type="molecule type" value="Genomic_DNA"/>
</dbReference>
<organism evidence="1 2">
    <name type="scientific">Pseudarthrobacter siccitolerans</name>
    <dbReference type="NCBI Taxonomy" id="861266"/>
    <lineage>
        <taxon>Bacteria</taxon>
        <taxon>Bacillati</taxon>
        <taxon>Actinomycetota</taxon>
        <taxon>Actinomycetes</taxon>
        <taxon>Micrococcales</taxon>
        <taxon>Micrococcaceae</taxon>
        <taxon>Pseudarthrobacter</taxon>
    </lineage>
</organism>
<evidence type="ECO:0000313" key="2">
    <source>
        <dbReference type="Proteomes" id="UP001236806"/>
    </source>
</evidence>
<dbReference type="RefSeq" id="WP_306635154.1">
    <property type="nucleotide sequence ID" value="NZ_JAUSXB010000001.1"/>
</dbReference>
<sequence length="170" mass="17498">MASTALFKRTKFLVPAVLLALVGALVASVLLATPRTPPALLGASGSLDGGLARIQGVIPLEADGWMPPTPSAALADPPGQEVHRVRILLELTAMEQNGLSFDPSQYTVSGLGAGKWKPVWFSPAPGKARQGESINATLVFELPDKAIDLALDLPGGPGLSLGAGHHRGGK</sequence>
<accession>A0ABU0PIZ5</accession>
<dbReference type="Proteomes" id="UP001236806">
    <property type="component" value="Unassembled WGS sequence"/>
</dbReference>
<gene>
    <name evidence="1" type="ORF">QFZ36_001494</name>
</gene>
<comment type="caution">
    <text evidence="1">The sequence shown here is derived from an EMBL/GenBank/DDBJ whole genome shotgun (WGS) entry which is preliminary data.</text>
</comment>
<evidence type="ECO:0008006" key="3">
    <source>
        <dbReference type="Google" id="ProtNLM"/>
    </source>
</evidence>
<keyword evidence="2" id="KW-1185">Reference proteome</keyword>
<name>A0ABU0PIZ5_9MICC</name>
<evidence type="ECO:0000313" key="1">
    <source>
        <dbReference type="EMBL" id="MDQ0673933.1"/>
    </source>
</evidence>
<reference evidence="1 2" key="1">
    <citation type="submission" date="2023-07" db="EMBL/GenBank/DDBJ databases">
        <title>Comparative genomics of wheat-associated soil bacteria to identify genetic determinants of phenazine resistance.</title>
        <authorList>
            <person name="Mouncey N."/>
        </authorList>
    </citation>
    <scope>NUCLEOTIDE SEQUENCE [LARGE SCALE GENOMIC DNA]</scope>
    <source>
        <strain evidence="1 2">W1I3</strain>
    </source>
</reference>
<protein>
    <recommendedName>
        <fullName evidence="3">DUF4352 domain-containing protein</fullName>
    </recommendedName>
</protein>